<dbReference type="GO" id="GO:0000932">
    <property type="term" value="C:P-body"/>
    <property type="evidence" value="ECO:0007669"/>
    <property type="project" value="TreeGrafter"/>
</dbReference>
<evidence type="ECO:0000256" key="3">
    <source>
        <dbReference type="PROSITE-ProRule" id="PRU00869"/>
    </source>
</evidence>
<dbReference type="EMBL" id="JARQWQ010000117">
    <property type="protein sequence ID" value="KAK2550026.1"/>
    <property type="molecule type" value="Genomic_DNA"/>
</dbReference>
<dbReference type="PANTHER" id="PTHR13586:SF0">
    <property type="entry name" value="TRAILER HITCH, ISOFORM H"/>
    <property type="match status" value="1"/>
</dbReference>
<feature type="non-terminal residue" evidence="9">
    <location>
        <position position="1"/>
    </location>
</feature>
<feature type="domain" description="Sm" evidence="8">
    <location>
        <begin position="1"/>
        <end position="81"/>
    </location>
</feature>
<dbReference type="InterPro" id="IPR019050">
    <property type="entry name" value="FDF_dom"/>
</dbReference>
<dbReference type="SUPFAM" id="SSF50182">
    <property type="entry name" value="Sm-like ribonucleoproteins"/>
    <property type="match status" value="1"/>
</dbReference>
<name>A0AAD9PWA8_ACRCE</name>
<evidence type="ECO:0000259" key="7">
    <source>
        <dbReference type="PROSITE" id="PS51536"/>
    </source>
</evidence>
<dbReference type="InterPro" id="IPR025768">
    <property type="entry name" value="TFG_box"/>
</dbReference>
<feature type="region of interest" description="Disordered" evidence="4">
    <location>
        <begin position="389"/>
        <end position="484"/>
    </location>
</feature>
<dbReference type="CDD" id="cd01736">
    <property type="entry name" value="LSm14_N"/>
    <property type="match status" value="1"/>
</dbReference>
<keyword evidence="10" id="KW-1185">Reference proteome</keyword>
<feature type="compositionally biased region" description="Gly residues" evidence="4">
    <location>
        <begin position="444"/>
        <end position="456"/>
    </location>
</feature>
<feature type="domain" description="FFD box profile" evidence="6">
    <location>
        <begin position="368"/>
        <end position="384"/>
    </location>
</feature>
<dbReference type="InterPro" id="IPR025609">
    <property type="entry name" value="Lsm14-like_N"/>
</dbReference>
<dbReference type="SMART" id="SM01199">
    <property type="entry name" value="FDF"/>
    <property type="match status" value="1"/>
</dbReference>
<comment type="caution">
    <text evidence="9">The sequence shown here is derived from an EMBL/GenBank/DDBJ whole genome shotgun (WGS) entry which is preliminary data.</text>
</comment>
<feature type="compositionally biased region" description="Polar residues" evidence="4">
    <location>
        <begin position="209"/>
        <end position="219"/>
    </location>
</feature>
<dbReference type="PROSITE" id="PS52002">
    <property type="entry name" value="SM"/>
    <property type="match status" value="1"/>
</dbReference>
<dbReference type="PROSITE" id="PS51536">
    <property type="entry name" value="TFG"/>
    <property type="match status" value="1"/>
</dbReference>
<dbReference type="Pfam" id="PF09532">
    <property type="entry name" value="FDF"/>
    <property type="match status" value="1"/>
</dbReference>
<dbReference type="GO" id="GO:0034063">
    <property type="term" value="P:stress granule assembly"/>
    <property type="evidence" value="ECO:0007669"/>
    <property type="project" value="TreeGrafter"/>
</dbReference>
<feature type="short sequence motif" description="FFD box" evidence="2">
    <location>
        <begin position="368"/>
        <end position="384"/>
    </location>
</feature>
<sequence>MNSGTPYIGTKISLISKSEIKYEGILYAIDTKNATVTLANVRSFGTEDREVEKYIAPRDEQFEFIVFRGQDIKDLHVCEAPQQNQERVNAHLPQDPAIVQTGLPNSSYAPYHAPPVSYPQVPSFSPYGGLPSYGGYPPGLAHRPTMPGRMQHPMGMMQPGPMMPQRIGTPPSVAPMAMTRSHTPSPETVLPVASSTTTGNPKAEDTHPIKTSQQATQTVTRRKRPSSRPSSRRNSEDRTVQQLQEQKKEEVKVEKEKISKETDIKETTVEPPAPQPQRQRQGGNRRSQGRRGASVTRGSRTRPGGSSVKFEGEFDFESSNAKFNKEEIEEELQQKLHDNLRITNEDENTVNGMAETDMIQDRPENELNYYDSSKSFFDSISCEAVDRDRNRRAHPSWQQERKVNLETFGVTGGPRQGGRGRGRGRGGFRGGRGGNRNQGRDEGNPGGRGGRGGSRGGRSRGWVGHRFNKEDKLSPKTLTKGPPV</sequence>
<accession>A0AAD9PWA8</accession>
<organism evidence="9 10">
    <name type="scientific">Acropora cervicornis</name>
    <name type="common">Staghorn coral</name>
    <dbReference type="NCBI Taxonomy" id="6130"/>
    <lineage>
        <taxon>Eukaryota</taxon>
        <taxon>Metazoa</taxon>
        <taxon>Cnidaria</taxon>
        <taxon>Anthozoa</taxon>
        <taxon>Hexacorallia</taxon>
        <taxon>Scleractinia</taxon>
        <taxon>Astrocoeniina</taxon>
        <taxon>Acroporidae</taxon>
        <taxon>Acropora</taxon>
    </lineage>
</organism>
<dbReference type="AlphaFoldDB" id="A0AAD9PWA8"/>
<dbReference type="InterPro" id="IPR025762">
    <property type="entry name" value="DFDF"/>
</dbReference>
<dbReference type="PROSITE" id="PS51513">
    <property type="entry name" value="FFD"/>
    <property type="match status" value="1"/>
</dbReference>
<reference evidence="9" key="2">
    <citation type="journal article" date="2023" name="Science">
        <title>Genomic signatures of disease resistance in endangered staghorn corals.</title>
        <authorList>
            <person name="Vollmer S.V."/>
            <person name="Selwyn J.D."/>
            <person name="Despard B.A."/>
            <person name="Roesel C.L."/>
        </authorList>
    </citation>
    <scope>NUCLEOTIDE SEQUENCE</scope>
    <source>
        <strain evidence="9">K2</strain>
    </source>
</reference>
<dbReference type="PROSITE" id="PS51512">
    <property type="entry name" value="DFDF"/>
    <property type="match status" value="1"/>
</dbReference>
<dbReference type="InterPro" id="IPR047575">
    <property type="entry name" value="Sm"/>
</dbReference>
<evidence type="ECO:0000313" key="10">
    <source>
        <dbReference type="Proteomes" id="UP001249851"/>
    </source>
</evidence>
<dbReference type="Pfam" id="PF12701">
    <property type="entry name" value="LSM14"/>
    <property type="match status" value="1"/>
</dbReference>
<proteinExistence type="inferred from homology"/>
<evidence type="ECO:0000259" key="5">
    <source>
        <dbReference type="PROSITE" id="PS51512"/>
    </source>
</evidence>
<feature type="compositionally biased region" description="Gly residues" evidence="4">
    <location>
        <begin position="427"/>
        <end position="436"/>
    </location>
</feature>
<feature type="domain" description="DFDF" evidence="5">
    <location>
        <begin position="302"/>
        <end position="338"/>
    </location>
</feature>
<dbReference type="Gene3D" id="2.30.30.100">
    <property type="match status" value="1"/>
</dbReference>
<protein>
    <submittedName>
        <fullName evidence="9">Protein LSM14-like protein B</fullName>
    </submittedName>
</protein>
<dbReference type="InterPro" id="IPR025761">
    <property type="entry name" value="FFD_box"/>
</dbReference>
<dbReference type="GO" id="GO:0003729">
    <property type="term" value="F:mRNA binding"/>
    <property type="evidence" value="ECO:0007669"/>
    <property type="project" value="TreeGrafter"/>
</dbReference>
<evidence type="ECO:0000256" key="2">
    <source>
        <dbReference type="PROSITE-ProRule" id="PRU00846"/>
    </source>
</evidence>
<feature type="compositionally biased region" description="Basic and acidic residues" evidence="4">
    <location>
        <begin position="233"/>
        <end position="268"/>
    </location>
</feature>
<dbReference type="GO" id="GO:0033962">
    <property type="term" value="P:P-body assembly"/>
    <property type="evidence" value="ECO:0007669"/>
    <property type="project" value="TreeGrafter"/>
</dbReference>
<dbReference type="PANTHER" id="PTHR13586">
    <property type="entry name" value="SCD6 PROTEIN-RELATED"/>
    <property type="match status" value="1"/>
</dbReference>
<dbReference type="InterPro" id="IPR010920">
    <property type="entry name" value="LSM_dom_sf"/>
</dbReference>
<dbReference type="SMART" id="SM01271">
    <property type="entry name" value="LSM14"/>
    <property type="match status" value="1"/>
</dbReference>
<comment type="similarity">
    <text evidence="1">Belongs to the LSM14 family.</text>
</comment>
<feature type="compositionally biased region" description="Basic and acidic residues" evidence="4">
    <location>
        <begin position="332"/>
        <end position="344"/>
    </location>
</feature>
<evidence type="ECO:0000259" key="6">
    <source>
        <dbReference type="PROSITE" id="PS51513"/>
    </source>
</evidence>
<gene>
    <name evidence="9" type="ORF">P5673_029484</name>
</gene>
<feature type="region of interest" description="Disordered" evidence="4">
    <location>
        <begin position="168"/>
        <end position="370"/>
    </location>
</feature>
<feature type="domain" description="TFG box profile" evidence="7">
    <location>
        <begin position="392"/>
        <end position="412"/>
    </location>
</feature>
<dbReference type="Proteomes" id="UP001249851">
    <property type="component" value="Unassembled WGS sequence"/>
</dbReference>
<evidence type="ECO:0000313" key="9">
    <source>
        <dbReference type="EMBL" id="KAK2550026.1"/>
    </source>
</evidence>
<evidence type="ECO:0000256" key="1">
    <source>
        <dbReference type="ARBA" id="ARBA00010415"/>
    </source>
</evidence>
<feature type="short sequence motif" description="TFG box" evidence="3">
    <location>
        <begin position="392"/>
        <end position="412"/>
    </location>
</feature>
<reference evidence="9" key="1">
    <citation type="journal article" date="2023" name="G3 (Bethesda)">
        <title>Whole genome assembly and annotation of the endangered Caribbean coral Acropora cervicornis.</title>
        <authorList>
            <person name="Selwyn J.D."/>
            <person name="Vollmer S.V."/>
        </authorList>
    </citation>
    <scope>NUCLEOTIDE SEQUENCE</scope>
    <source>
        <strain evidence="9">K2</strain>
    </source>
</reference>
<feature type="compositionally biased region" description="Low complexity" evidence="4">
    <location>
        <begin position="276"/>
        <end position="292"/>
    </location>
</feature>
<evidence type="ECO:0000256" key="4">
    <source>
        <dbReference type="SAM" id="MobiDB-lite"/>
    </source>
</evidence>
<evidence type="ECO:0000259" key="8">
    <source>
        <dbReference type="PROSITE" id="PS52002"/>
    </source>
</evidence>